<name>A0A9P7YGV1_9HELO</name>
<dbReference type="InterPro" id="IPR021858">
    <property type="entry name" value="Fun_TF"/>
</dbReference>
<dbReference type="AlphaFoldDB" id="A0A9P7YGV1"/>
<dbReference type="Pfam" id="PF11951">
    <property type="entry name" value="Fungal_trans_2"/>
    <property type="match status" value="1"/>
</dbReference>
<evidence type="ECO:0008006" key="4">
    <source>
        <dbReference type="Google" id="ProtNLM"/>
    </source>
</evidence>
<protein>
    <recommendedName>
        <fullName evidence="4">Transcription factor domain-containing protein</fullName>
    </recommendedName>
</protein>
<evidence type="ECO:0000256" key="1">
    <source>
        <dbReference type="SAM" id="MobiDB-lite"/>
    </source>
</evidence>
<proteinExistence type="predicted"/>
<dbReference type="EMBL" id="MU251509">
    <property type="protein sequence ID" value="KAG9233257.1"/>
    <property type="molecule type" value="Genomic_DNA"/>
</dbReference>
<evidence type="ECO:0000313" key="2">
    <source>
        <dbReference type="EMBL" id="KAG9233257.1"/>
    </source>
</evidence>
<sequence length="556" mass="63123">MMGSEVVFRLGTHLNEDVGLYRYGVKVPGPWERGRPKGATKKGTKQDGPSRRQNPPEFRFVNVSKQARDIDGTSRALIRRHVKLKRNLQEVHRDVSLPHQLDLRSQEATHIDEEAENIEDVSLRVLPQINLAQIQGVDPFNRSPIKLEPYMHDLLLYYSTTAWRQFYSIERLAGWNPVVEVWLPLAFKDPALIHTLIACSDSYVSGAMTATYGLRHLYAAISIVNDRLATQRDLHASGTLTTIATIALLEKVAGRDENWRIHMRGLRKLVDLRGGIECLCVEPLVLHKIYRADLYGSLDAIQPPFFNKPCPSLPGLGLEARFASEGLNAIHDAIHLDETLRSCVHQLEEAMRLWTETATPKHAARTRYLLTNVQYTLTAANFRQTSGYEGIWEAQLLEFCRIALILYSLSILDEHATSSTFGQQIGRTFRHVLTDLACSPADDNATLSASTTWRLPLPTDFHLWAIFLVARVARNTFYDTGDDTKEWLLASFTELASPEHGHIQDWLDLQGRLRRFLWVSSIHDPTSQWLWSEVERRRRDALVARLAAPGMRGVDS</sequence>
<dbReference type="Proteomes" id="UP000824998">
    <property type="component" value="Unassembled WGS sequence"/>
</dbReference>
<accession>A0A9P7YGV1</accession>
<dbReference type="PANTHER" id="PTHR37540:SF5">
    <property type="entry name" value="TRANSCRIPTION FACTOR DOMAIN-CONTAINING PROTEIN"/>
    <property type="match status" value="1"/>
</dbReference>
<comment type="caution">
    <text evidence="2">The sequence shown here is derived from an EMBL/GenBank/DDBJ whole genome shotgun (WGS) entry which is preliminary data.</text>
</comment>
<organism evidence="2 3">
    <name type="scientific">Amylocarpus encephaloides</name>
    <dbReference type="NCBI Taxonomy" id="45428"/>
    <lineage>
        <taxon>Eukaryota</taxon>
        <taxon>Fungi</taxon>
        <taxon>Dikarya</taxon>
        <taxon>Ascomycota</taxon>
        <taxon>Pezizomycotina</taxon>
        <taxon>Leotiomycetes</taxon>
        <taxon>Helotiales</taxon>
        <taxon>Helotiales incertae sedis</taxon>
        <taxon>Amylocarpus</taxon>
    </lineage>
</organism>
<gene>
    <name evidence="2" type="ORF">BJ875DRAFT_52425</name>
</gene>
<feature type="region of interest" description="Disordered" evidence="1">
    <location>
        <begin position="29"/>
        <end position="56"/>
    </location>
</feature>
<evidence type="ECO:0000313" key="3">
    <source>
        <dbReference type="Proteomes" id="UP000824998"/>
    </source>
</evidence>
<keyword evidence="3" id="KW-1185">Reference proteome</keyword>
<dbReference type="OrthoDB" id="4158087at2759"/>
<reference evidence="2" key="1">
    <citation type="journal article" date="2021" name="IMA Fungus">
        <title>Genomic characterization of three marine fungi, including Emericellopsis atlantica sp. nov. with signatures of a generalist lifestyle and marine biomass degradation.</title>
        <authorList>
            <person name="Hagestad O.C."/>
            <person name="Hou L."/>
            <person name="Andersen J.H."/>
            <person name="Hansen E.H."/>
            <person name="Altermark B."/>
            <person name="Li C."/>
            <person name="Kuhnert E."/>
            <person name="Cox R.J."/>
            <person name="Crous P.W."/>
            <person name="Spatafora J.W."/>
            <person name="Lail K."/>
            <person name="Amirebrahimi M."/>
            <person name="Lipzen A."/>
            <person name="Pangilinan J."/>
            <person name="Andreopoulos W."/>
            <person name="Hayes R.D."/>
            <person name="Ng V."/>
            <person name="Grigoriev I.V."/>
            <person name="Jackson S.A."/>
            <person name="Sutton T.D.S."/>
            <person name="Dobson A.D.W."/>
            <person name="Rama T."/>
        </authorList>
    </citation>
    <scope>NUCLEOTIDE SEQUENCE</scope>
    <source>
        <strain evidence="2">TRa018bII</strain>
    </source>
</reference>
<dbReference type="PANTHER" id="PTHR37540">
    <property type="entry name" value="TRANSCRIPTION FACTOR (ACR-2), PUTATIVE-RELATED-RELATED"/>
    <property type="match status" value="1"/>
</dbReference>